<dbReference type="AlphaFoldDB" id="A0A3R8YNR5"/>
<dbReference type="OrthoDB" id="9157311at2"/>
<dbReference type="RefSeq" id="WP_125242962.1">
    <property type="nucleotide sequence ID" value="NZ_RSED01000006.1"/>
</dbReference>
<evidence type="ECO:0008006" key="5">
    <source>
        <dbReference type="Google" id="ProtNLM"/>
    </source>
</evidence>
<comment type="caution">
    <text evidence="3">The sequence shown here is derived from an EMBL/GenBank/DDBJ whole genome shotgun (WGS) entry which is preliminary data.</text>
</comment>
<reference evidence="3 4" key="1">
    <citation type="submission" date="2018-12" db="EMBL/GenBank/DDBJ databases">
        <title>The whole draft genome of Aquabacterium sp. SJQ9.</title>
        <authorList>
            <person name="Sun L."/>
            <person name="Gao X."/>
            <person name="Chen W."/>
            <person name="Huang K."/>
        </authorList>
    </citation>
    <scope>NUCLEOTIDE SEQUENCE [LARGE SCALE GENOMIC DNA]</scope>
    <source>
        <strain evidence="3 4">SJQ9</strain>
    </source>
</reference>
<accession>A0A3R8YNR5</accession>
<keyword evidence="4" id="KW-1185">Reference proteome</keyword>
<organism evidence="3 4">
    <name type="scientific">Aquabacterium soli</name>
    <dbReference type="NCBI Taxonomy" id="2493092"/>
    <lineage>
        <taxon>Bacteria</taxon>
        <taxon>Pseudomonadati</taxon>
        <taxon>Pseudomonadota</taxon>
        <taxon>Betaproteobacteria</taxon>
        <taxon>Burkholderiales</taxon>
        <taxon>Aquabacterium</taxon>
    </lineage>
</organism>
<feature type="region of interest" description="Disordered" evidence="1">
    <location>
        <begin position="47"/>
        <end position="80"/>
    </location>
</feature>
<evidence type="ECO:0000256" key="1">
    <source>
        <dbReference type="SAM" id="MobiDB-lite"/>
    </source>
</evidence>
<protein>
    <recommendedName>
        <fullName evidence="5">DUF2946 domain-containing protein</fullName>
    </recommendedName>
</protein>
<dbReference type="EMBL" id="RSED01000006">
    <property type="protein sequence ID" value="RRS04588.1"/>
    <property type="molecule type" value="Genomic_DNA"/>
</dbReference>
<proteinExistence type="predicted"/>
<evidence type="ECO:0000313" key="3">
    <source>
        <dbReference type="EMBL" id="RRS04588.1"/>
    </source>
</evidence>
<dbReference type="Proteomes" id="UP000269265">
    <property type="component" value="Unassembled WGS sequence"/>
</dbReference>
<evidence type="ECO:0000256" key="2">
    <source>
        <dbReference type="SAM" id="SignalP"/>
    </source>
</evidence>
<feature type="compositionally biased region" description="Basic and acidic residues" evidence="1">
    <location>
        <begin position="47"/>
        <end position="61"/>
    </location>
</feature>
<feature type="chain" id="PRO_5018736259" description="DUF2946 domain-containing protein" evidence="2">
    <location>
        <begin position="24"/>
        <end position="136"/>
    </location>
</feature>
<sequence>MKMLRVCFLLLLVVLLPWRGAVAAAMLCPPATAPVHHGQHVMDRAHTGHEPHHAHDHHGDMSDPAAHGSQPDHASHDPAQDSTCNLCAATCSVTTLPVHAVGVPAPPEVASTRFPPLAAPVPDFLSSGQDRPPRSI</sequence>
<name>A0A3R8YNR5_9BURK</name>
<evidence type="ECO:0000313" key="4">
    <source>
        <dbReference type="Proteomes" id="UP000269265"/>
    </source>
</evidence>
<keyword evidence="2" id="KW-0732">Signal</keyword>
<feature type="signal peptide" evidence="2">
    <location>
        <begin position="1"/>
        <end position="23"/>
    </location>
</feature>
<gene>
    <name evidence="3" type="ORF">EIP75_09180</name>
</gene>